<feature type="region of interest" description="Disordered" evidence="1">
    <location>
        <begin position="112"/>
        <end position="140"/>
    </location>
</feature>
<gene>
    <name evidence="3" type="ORF">PAC_11522</name>
</gene>
<proteinExistence type="predicted"/>
<dbReference type="Proteomes" id="UP000184330">
    <property type="component" value="Unassembled WGS sequence"/>
</dbReference>
<name>A0A1L7X9C1_9HELO</name>
<protein>
    <recommendedName>
        <fullName evidence="2">C2H2-type domain-containing protein</fullName>
    </recommendedName>
</protein>
<keyword evidence="4" id="KW-1185">Reference proteome</keyword>
<reference evidence="3 4" key="1">
    <citation type="submission" date="2016-03" db="EMBL/GenBank/DDBJ databases">
        <authorList>
            <person name="Ploux O."/>
        </authorList>
    </citation>
    <scope>NUCLEOTIDE SEQUENCE [LARGE SCALE GENOMIC DNA]</scope>
    <source>
        <strain evidence="3 4">UAMH 11012</strain>
    </source>
</reference>
<feature type="compositionally biased region" description="Low complexity" evidence="1">
    <location>
        <begin position="126"/>
        <end position="140"/>
    </location>
</feature>
<feature type="region of interest" description="Disordered" evidence="1">
    <location>
        <begin position="174"/>
        <end position="211"/>
    </location>
</feature>
<accession>A0A1L7X9C1</accession>
<dbReference type="AlphaFoldDB" id="A0A1L7X9C1"/>
<feature type="compositionally biased region" description="Polar residues" evidence="1">
    <location>
        <begin position="112"/>
        <end position="122"/>
    </location>
</feature>
<evidence type="ECO:0000259" key="2">
    <source>
        <dbReference type="PROSITE" id="PS00028"/>
    </source>
</evidence>
<evidence type="ECO:0000313" key="3">
    <source>
        <dbReference type="EMBL" id="CZR61625.1"/>
    </source>
</evidence>
<dbReference type="PROSITE" id="PS00028">
    <property type="entry name" value="ZINC_FINGER_C2H2_1"/>
    <property type="match status" value="1"/>
</dbReference>
<sequence>MNTTKATKTTPKEKPRTHCTVKGCTTTFSRKADSYRHITEVHGDAKKCPVEGCTWKNAKREGRLKTHMTKEHSDVYKRKEAFDTLQVLLCMTFLTALAVELELPLNHWPSQQTTSQAYTGSEESGYAQYSPSSSNGSPQNSAVLAAQMTYAQPAISNSTSMSGQSYPTAAWSQNGYQYAPQTPPVGASNAEDTSSYEGASSTEARNRYING</sequence>
<dbReference type="EMBL" id="FJOG01000018">
    <property type="protein sequence ID" value="CZR61625.1"/>
    <property type="molecule type" value="Genomic_DNA"/>
</dbReference>
<feature type="compositionally biased region" description="Polar residues" evidence="1">
    <location>
        <begin position="190"/>
        <end position="203"/>
    </location>
</feature>
<feature type="domain" description="C2H2-type" evidence="2">
    <location>
        <begin position="19"/>
        <end position="42"/>
    </location>
</feature>
<evidence type="ECO:0000256" key="1">
    <source>
        <dbReference type="SAM" id="MobiDB-lite"/>
    </source>
</evidence>
<dbReference type="InterPro" id="IPR013087">
    <property type="entry name" value="Znf_C2H2_type"/>
</dbReference>
<dbReference type="SMART" id="SM00355">
    <property type="entry name" value="ZnF_C2H2"/>
    <property type="match status" value="2"/>
</dbReference>
<evidence type="ECO:0000313" key="4">
    <source>
        <dbReference type="Proteomes" id="UP000184330"/>
    </source>
</evidence>
<organism evidence="3 4">
    <name type="scientific">Phialocephala subalpina</name>
    <dbReference type="NCBI Taxonomy" id="576137"/>
    <lineage>
        <taxon>Eukaryota</taxon>
        <taxon>Fungi</taxon>
        <taxon>Dikarya</taxon>
        <taxon>Ascomycota</taxon>
        <taxon>Pezizomycotina</taxon>
        <taxon>Leotiomycetes</taxon>
        <taxon>Helotiales</taxon>
        <taxon>Mollisiaceae</taxon>
        <taxon>Phialocephala</taxon>
        <taxon>Phialocephala fortinii species complex</taxon>
    </lineage>
</organism>
<dbReference type="OrthoDB" id="3463188at2759"/>